<name>A0ABU8I289_9SPHI</name>
<dbReference type="RefSeq" id="WP_336557198.1">
    <property type="nucleotide sequence ID" value="NZ_JAYLLN010000003.1"/>
</dbReference>
<comment type="caution">
    <text evidence="1">The sequence shown here is derived from an EMBL/GenBank/DDBJ whole genome shotgun (WGS) entry which is preliminary data.</text>
</comment>
<dbReference type="Proteomes" id="UP001363035">
    <property type="component" value="Unassembled WGS sequence"/>
</dbReference>
<evidence type="ECO:0000313" key="1">
    <source>
        <dbReference type="EMBL" id="MEI5983758.1"/>
    </source>
</evidence>
<evidence type="ECO:0000313" key="2">
    <source>
        <dbReference type="Proteomes" id="UP001363035"/>
    </source>
</evidence>
<accession>A0ABU8I289</accession>
<protein>
    <submittedName>
        <fullName evidence="1">Uncharacterized protein</fullName>
    </submittedName>
</protein>
<proteinExistence type="predicted"/>
<keyword evidence="2" id="KW-1185">Reference proteome</keyword>
<dbReference type="EMBL" id="JAYLLN010000003">
    <property type="protein sequence ID" value="MEI5983758.1"/>
    <property type="molecule type" value="Genomic_DNA"/>
</dbReference>
<organism evidence="1 2">
    <name type="scientific">Sphingobacterium tenebrionis</name>
    <dbReference type="NCBI Taxonomy" id="3111775"/>
    <lineage>
        <taxon>Bacteria</taxon>
        <taxon>Pseudomonadati</taxon>
        <taxon>Bacteroidota</taxon>
        <taxon>Sphingobacteriia</taxon>
        <taxon>Sphingobacteriales</taxon>
        <taxon>Sphingobacteriaceae</taxon>
        <taxon>Sphingobacterium</taxon>
    </lineage>
</organism>
<gene>
    <name evidence="1" type="ORF">VJ786_02460</name>
</gene>
<sequence length="148" mass="17112">MKKEMDTKASGNFHRLIRNSITSRIRGLRKGIYFFSLPLVLLLALCFGERFKCPTNSGEMSPTRRFGRVVQVSEQPSDEVQNTIYLKRLKSHRDFLERIMDCKALGCEELRSSLAREHAGLLDSLYTAIELLKHKKISKNENHRSTQK</sequence>
<reference evidence="1 2" key="1">
    <citation type="submission" date="2024-01" db="EMBL/GenBank/DDBJ databases">
        <title>Sphingobacterium tenebrionis sp. nov., a novel endophyte isolated from tenebrio molitor intestines.</title>
        <authorList>
            <person name="Zhang C."/>
        </authorList>
    </citation>
    <scope>NUCLEOTIDE SEQUENCE [LARGE SCALE GENOMIC DNA]</scope>
    <source>
        <strain evidence="1 2">PU5-4</strain>
    </source>
</reference>